<dbReference type="Proteomes" id="UP000807353">
    <property type="component" value="Unassembled WGS sequence"/>
</dbReference>
<gene>
    <name evidence="2" type="ORF">BDZ94DRAFT_1327041</name>
</gene>
<evidence type="ECO:0000313" key="3">
    <source>
        <dbReference type="Proteomes" id="UP000807353"/>
    </source>
</evidence>
<sequence>MYTTNPNTHPSGLLTQVSIPSLDFPITSPAASPAASLTPSLLPSLIIIPAATHSPYTVLSTAINSLIPPANPVESQDAPLTRTAPTHTLEPLLPPGLSGKPKKSGNQMQPTNSSTARNLCAIDWCHENPHGTTEEFKIFFTALSFEEHQKYRDAASKAKK</sequence>
<name>A0A9P5XRJ4_9AGAR</name>
<keyword evidence="3" id="KW-1185">Reference proteome</keyword>
<feature type="region of interest" description="Disordered" evidence="1">
    <location>
        <begin position="85"/>
        <end position="113"/>
    </location>
</feature>
<accession>A0A9P5XRJ4</accession>
<reference evidence="2" key="1">
    <citation type="submission" date="2020-11" db="EMBL/GenBank/DDBJ databases">
        <authorList>
            <consortium name="DOE Joint Genome Institute"/>
            <person name="Ahrendt S."/>
            <person name="Riley R."/>
            <person name="Andreopoulos W."/>
            <person name="Labutti K."/>
            <person name="Pangilinan J."/>
            <person name="Ruiz-Duenas F.J."/>
            <person name="Barrasa J.M."/>
            <person name="Sanchez-Garcia M."/>
            <person name="Camarero S."/>
            <person name="Miyauchi S."/>
            <person name="Serrano A."/>
            <person name="Linde D."/>
            <person name="Babiker R."/>
            <person name="Drula E."/>
            <person name="Ayuso-Fernandez I."/>
            <person name="Pacheco R."/>
            <person name="Padilla G."/>
            <person name="Ferreira P."/>
            <person name="Barriuso J."/>
            <person name="Kellner H."/>
            <person name="Castanera R."/>
            <person name="Alfaro M."/>
            <person name="Ramirez L."/>
            <person name="Pisabarro A.G."/>
            <person name="Kuo A."/>
            <person name="Tritt A."/>
            <person name="Lipzen A."/>
            <person name="He G."/>
            <person name="Yan M."/>
            <person name="Ng V."/>
            <person name="Cullen D."/>
            <person name="Martin F."/>
            <person name="Rosso M.-N."/>
            <person name="Henrissat B."/>
            <person name="Hibbett D."/>
            <person name="Martinez A.T."/>
            <person name="Grigoriev I.V."/>
        </authorList>
    </citation>
    <scope>NUCLEOTIDE SEQUENCE</scope>
    <source>
        <strain evidence="2">CBS 247.69</strain>
    </source>
</reference>
<evidence type="ECO:0000313" key="2">
    <source>
        <dbReference type="EMBL" id="KAF9456362.1"/>
    </source>
</evidence>
<organism evidence="2 3">
    <name type="scientific">Collybia nuda</name>
    <dbReference type="NCBI Taxonomy" id="64659"/>
    <lineage>
        <taxon>Eukaryota</taxon>
        <taxon>Fungi</taxon>
        <taxon>Dikarya</taxon>
        <taxon>Basidiomycota</taxon>
        <taxon>Agaricomycotina</taxon>
        <taxon>Agaricomycetes</taxon>
        <taxon>Agaricomycetidae</taxon>
        <taxon>Agaricales</taxon>
        <taxon>Tricholomatineae</taxon>
        <taxon>Clitocybaceae</taxon>
        <taxon>Collybia</taxon>
    </lineage>
</organism>
<proteinExistence type="predicted"/>
<dbReference type="EMBL" id="MU150433">
    <property type="protein sequence ID" value="KAF9456362.1"/>
    <property type="molecule type" value="Genomic_DNA"/>
</dbReference>
<comment type="caution">
    <text evidence="2">The sequence shown here is derived from an EMBL/GenBank/DDBJ whole genome shotgun (WGS) entry which is preliminary data.</text>
</comment>
<dbReference type="OrthoDB" id="3070364at2759"/>
<dbReference type="AlphaFoldDB" id="A0A9P5XRJ4"/>
<protein>
    <submittedName>
        <fullName evidence="2">Uncharacterized protein</fullName>
    </submittedName>
</protein>
<evidence type="ECO:0000256" key="1">
    <source>
        <dbReference type="SAM" id="MobiDB-lite"/>
    </source>
</evidence>